<protein>
    <submittedName>
        <fullName evidence="2">Uncharacterized protein</fullName>
    </submittedName>
</protein>
<feature type="region of interest" description="Disordered" evidence="1">
    <location>
        <begin position="1"/>
        <end position="46"/>
    </location>
</feature>
<dbReference type="AlphaFoldDB" id="A0A8X8W0A7"/>
<gene>
    <name evidence="2" type="ORF">SASPL_154276</name>
</gene>
<name>A0A8X8W0A7_SALSN</name>
<reference evidence="2" key="1">
    <citation type="submission" date="2018-01" db="EMBL/GenBank/DDBJ databases">
        <authorList>
            <person name="Mao J.F."/>
        </authorList>
    </citation>
    <scope>NUCLEOTIDE SEQUENCE</scope>
    <source>
        <strain evidence="2">Huo1</strain>
        <tissue evidence="2">Leaf</tissue>
    </source>
</reference>
<proteinExistence type="predicted"/>
<evidence type="ECO:0000313" key="3">
    <source>
        <dbReference type="Proteomes" id="UP000298416"/>
    </source>
</evidence>
<sequence length="166" mass="18782">MSSARRAGQAAGASAGARRLAKGKAVADGESSGKRKSVGGVPAQTKRPRLRIKRTTHFFLRILKFLNERQKNALWQLGFGELLDFDVTSVPRTLAYWLLEHFDHLRCSLMLPNDVELEVDTKDVELVFGFPNGGIKTHWQNIIAHYIRQNTLLTDYIYTIRTSIKN</sequence>
<dbReference type="Proteomes" id="UP000298416">
    <property type="component" value="Unassembled WGS sequence"/>
</dbReference>
<comment type="caution">
    <text evidence="2">The sequence shown here is derived from an EMBL/GenBank/DDBJ whole genome shotgun (WGS) entry which is preliminary data.</text>
</comment>
<reference evidence="2" key="2">
    <citation type="submission" date="2020-08" db="EMBL/GenBank/DDBJ databases">
        <title>Plant Genome Project.</title>
        <authorList>
            <person name="Zhang R.-G."/>
        </authorList>
    </citation>
    <scope>NUCLEOTIDE SEQUENCE</scope>
    <source>
        <strain evidence="2">Huo1</strain>
        <tissue evidence="2">Leaf</tissue>
    </source>
</reference>
<feature type="compositionally biased region" description="Low complexity" evidence="1">
    <location>
        <begin position="1"/>
        <end position="24"/>
    </location>
</feature>
<keyword evidence="3" id="KW-1185">Reference proteome</keyword>
<evidence type="ECO:0000256" key="1">
    <source>
        <dbReference type="SAM" id="MobiDB-lite"/>
    </source>
</evidence>
<dbReference type="EMBL" id="PNBA02000022">
    <property type="protein sequence ID" value="KAG6385441.1"/>
    <property type="molecule type" value="Genomic_DNA"/>
</dbReference>
<accession>A0A8X8W0A7</accession>
<organism evidence="2">
    <name type="scientific">Salvia splendens</name>
    <name type="common">Scarlet sage</name>
    <dbReference type="NCBI Taxonomy" id="180675"/>
    <lineage>
        <taxon>Eukaryota</taxon>
        <taxon>Viridiplantae</taxon>
        <taxon>Streptophyta</taxon>
        <taxon>Embryophyta</taxon>
        <taxon>Tracheophyta</taxon>
        <taxon>Spermatophyta</taxon>
        <taxon>Magnoliopsida</taxon>
        <taxon>eudicotyledons</taxon>
        <taxon>Gunneridae</taxon>
        <taxon>Pentapetalae</taxon>
        <taxon>asterids</taxon>
        <taxon>lamiids</taxon>
        <taxon>Lamiales</taxon>
        <taxon>Lamiaceae</taxon>
        <taxon>Nepetoideae</taxon>
        <taxon>Mentheae</taxon>
        <taxon>Salviinae</taxon>
        <taxon>Salvia</taxon>
        <taxon>Salvia subgen. Calosphace</taxon>
        <taxon>core Calosphace</taxon>
    </lineage>
</organism>
<evidence type="ECO:0000313" key="2">
    <source>
        <dbReference type="EMBL" id="KAG6385441.1"/>
    </source>
</evidence>